<reference evidence="12 13" key="1">
    <citation type="journal article" date="2008" name="Nature">
        <title>The Trichoplax genome and the nature of placozoans.</title>
        <authorList>
            <person name="Srivastava M."/>
            <person name="Begovic E."/>
            <person name="Chapman J."/>
            <person name="Putnam N.H."/>
            <person name="Hellsten U."/>
            <person name="Kawashima T."/>
            <person name="Kuo A."/>
            <person name="Mitros T."/>
            <person name="Salamov A."/>
            <person name="Carpenter M.L."/>
            <person name="Signorovitch A.Y."/>
            <person name="Moreno M.A."/>
            <person name="Kamm K."/>
            <person name="Grimwood J."/>
            <person name="Schmutz J."/>
            <person name="Shapiro H."/>
            <person name="Grigoriev I.V."/>
            <person name="Buss L.W."/>
            <person name="Schierwater B."/>
            <person name="Dellaporta S.L."/>
            <person name="Rokhsar D.S."/>
        </authorList>
    </citation>
    <scope>NUCLEOTIDE SEQUENCE [LARGE SCALE GENOMIC DNA]</scope>
    <source>
        <strain evidence="12 13">Grell-BS-1999</strain>
    </source>
</reference>
<dbReference type="PANTHER" id="PTHR12266:SF0">
    <property type="entry name" value="MITOCHONDRIAL SODIUM_CALCIUM EXCHANGER PROTEIN"/>
    <property type="match status" value="1"/>
</dbReference>
<feature type="transmembrane region" description="Helical" evidence="9">
    <location>
        <begin position="119"/>
        <end position="138"/>
    </location>
</feature>
<evidence type="ECO:0000256" key="6">
    <source>
        <dbReference type="ARBA" id="ARBA00022989"/>
    </source>
</evidence>
<feature type="transmembrane region" description="Helical" evidence="9">
    <location>
        <begin position="153"/>
        <end position="170"/>
    </location>
</feature>
<protein>
    <recommendedName>
        <fullName evidence="11">Sodium/calcium exchanger membrane region domain-containing protein</fullName>
    </recommendedName>
</protein>
<keyword evidence="4" id="KW-0109">Calcium transport</keyword>
<feature type="chain" id="PRO_5002797090" description="Sodium/calcium exchanger membrane region domain-containing protein" evidence="10">
    <location>
        <begin position="22"/>
        <end position="418"/>
    </location>
</feature>
<dbReference type="CTD" id="6754488"/>
<organism evidence="12 13">
    <name type="scientific">Trichoplax adhaerens</name>
    <name type="common">Trichoplax reptans</name>
    <dbReference type="NCBI Taxonomy" id="10228"/>
    <lineage>
        <taxon>Eukaryota</taxon>
        <taxon>Metazoa</taxon>
        <taxon>Placozoa</taxon>
        <taxon>Uniplacotomia</taxon>
        <taxon>Trichoplacea</taxon>
        <taxon>Trichoplacidae</taxon>
        <taxon>Trichoplax</taxon>
    </lineage>
</organism>
<evidence type="ECO:0000256" key="8">
    <source>
        <dbReference type="SAM" id="MobiDB-lite"/>
    </source>
</evidence>
<gene>
    <name evidence="12" type="ORF">TRIADDRAFT_57255</name>
</gene>
<keyword evidence="2" id="KW-0813">Transport</keyword>
<sequence>MQIPGLLLSLLLSCLFLSVSTEDAIPNEVIEQFLTSNHHNETDFQNVQCDYIHKINASFQCLFVKRNIDCNNIDGLINYLSLIYCQLSLRLRPLALAILILWLLVLFILLAITAEDLDAYSLGAGMFVTSIIVGTIGFRHNFTVTRRPFYRDLLFYVAGVSLLFYILYYGHMKIAYSLDPVVAPVGNELIGEVSEGDGEQMERADTPNDTRRGNDAIPNLDGLTGLTKALAATEILGTAMISHDNPPLVANEIEQDEIENSPNFNNHELREIQQFNTLNVSTDSEDDCLIGFQTPSSSSSRQYKREFKTFLKSLLPFNWREWKESKIIAKIFTIIKLFAFFGFTVSVLWIYATANEIVDILQSFGLVLGISSVILGITVLAWANCIGDFVSNTVVANQGFPRMAMSACYGSPMMSIFT</sequence>
<evidence type="ECO:0000313" key="13">
    <source>
        <dbReference type="Proteomes" id="UP000009022"/>
    </source>
</evidence>
<keyword evidence="13" id="KW-1185">Reference proteome</keyword>
<keyword evidence="5 9" id="KW-0812">Transmembrane</keyword>
<dbReference type="EMBL" id="DS985246">
    <property type="protein sequence ID" value="EDV23749.1"/>
    <property type="molecule type" value="Genomic_DNA"/>
</dbReference>
<feature type="transmembrane region" description="Helical" evidence="9">
    <location>
        <begin position="364"/>
        <end position="383"/>
    </location>
</feature>
<dbReference type="GO" id="GO:0016020">
    <property type="term" value="C:membrane"/>
    <property type="evidence" value="ECO:0007669"/>
    <property type="project" value="UniProtKB-SubCell"/>
</dbReference>
<comment type="subcellular location">
    <subcellularLocation>
        <location evidence="1">Membrane</location>
        <topology evidence="1">Multi-pass membrane protein</topology>
    </subcellularLocation>
</comment>
<evidence type="ECO:0000256" key="1">
    <source>
        <dbReference type="ARBA" id="ARBA00004141"/>
    </source>
</evidence>
<keyword evidence="7 9" id="KW-0472">Membrane</keyword>
<keyword evidence="4" id="KW-0106">Calcium</keyword>
<dbReference type="Proteomes" id="UP000009022">
    <property type="component" value="Unassembled WGS sequence"/>
</dbReference>
<dbReference type="InterPro" id="IPR051359">
    <property type="entry name" value="CaCA_antiporter"/>
</dbReference>
<feature type="transmembrane region" description="Helical" evidence="9">
    <location>
        <begin position="94"/>
        <end position="112"/>
    </location>
</feature>
<evidence type="ECO:0000256" key="4">
    <source>
        <dbReference type="ARBA" id="ARBA00022568"/>
    </source>
</evidence>
<dbReference type="Gene3D" id="1.20.1420.30">
    <property type="entry name" value="NCX, central ion-binding region"/>
    <property type="match status" value="1"/>
</dbReference>
<dbReference type="RefSeq" id="XP_002113275.1">
    <property type="nucleotide sequence ID" value="XM_002113239.1"/>
</dbReference>
<evidence type="ECO:0000313" key="12">
    <source>
        <dbReference type="EMBL" id="EDV23749.1"/>
    </source>
</evidence>
<evidence type="ECO:0000256" key="2">
    <source>
        <dbReference type="ARBA" id="ARBA00022448"/>
    </source>
</evidence>
<evidence type="ECO:0000256" key="10">
    <source>
        <dbReference type="SAM" id="SignalP"/>
    </source>
</evidence>
<evidence type="ECO:0000256" key="7">
    <source>
        <dbReference type="ARBA" id="ARBA00023136"/>
    </source>
</evidence>
<name>B3RYY0_TRIAD</name>
<feature type="signal peptide" evidence="10">
    <location>
        <begin position="1"/>
        <end position="21"/>
    </location>
</feature>
<evidence type="ECO:0000256" key="3">
    <source>
        <dbReference type="ARBA" id="ARBA00022449"/>
    </source>
</evidence>
<dbReference type="InterPro" id="IPR044880">
    <property type="entry name" value="NCX_ion-bd_dom_sf"/>
</dbReference>
<dbReference type="HOGENOM" id="CLU_657787_0_0_1"/>
<dbReference type="GO" id="GO:0006816">
    <property type="term" value="P:calcium ion transport"/>
    <property type="evidence" value="ECO:0007669"/>
    <property type="project" value="UniProtKB-KW"/>
</dbReference>
<evidence type="ECO:0000256" key="9">
    <source>
        <dbReference type="SAM" id="Phobius"/>
    </source>
</evidence>
<dbReference type="InterPro" id="IPR004837">
    <property type="entry name" value="NaCa_Exmemb"/>
</dbReference>
<dbReference type="InParanoid" id="B3RYY0"/>
<dbReference type="OrthoDB" id="407410at2759"/>
<keyword evidence="4" id="KW-0406">Ion transport</keyword>
<feature type="region of interest" description="Disordered" evidence="8">
    <location>
        <begin position="193"/>
        <end position="218"/>
    </location>
</feature>
<keyword evidence="10" id="KW-0732">Signal</keyword>
<evidence type="ECO:0000256" key="5">
    <source>
        <dbReference type="ARBA" id="ARBA00022692"/>
    </source>
</evidence>
<dbReference type="AlphaFoldDB" id="B3RYY0"/>
<dbReference type="GeneID" id="6754488"/>
<dbReference type="KEGG" id="tad:TRIADDRAFT_57255"/>
<feature type="transmembrane region" description="Helical" evidence="9">
    <location>
        <begin position="327"/>
        <end position="352"/>
    </location>
</feature>
<dbReference type="GO" id="GO:0015297">
    <property type="term" value="F:antiporter activity"/>
    <property type="evidence" value="ECO:0007669"/>
    <property type="project" value="UniProtKB-KW"/>
</dbReference>
<keyword evidence="3" id="KW-0050">Antiport</keyword>
<feature type="compositionally biased region" description="Basic and acidic residues" evidence="8">
    <location>
        <begin position="200"/>
        <end position="214"/>
    </location>
</feature>
<dbReference type="Pfam" id="PF01699">
    <property type="entry name" value="Na_Ca_ex"/>
    <property type="match status" value="1"/>
</dbReference>
<dbReference type="PANTHER" id="PTHR12266">
    <property type="entry name" value="NA+/CA2+ K+ INDEPENDENT EXCHANGER"/>
    <property type="match status" value="1"/>
</dbReference>
<evidence type="ECO:0000259" key="11">
    <source>
        <dbReference type="Pfam" id="PF01699"/>
    </source>
</evidence>
<accession>B3RYY0</accession>
<dbReference type="eggNOG" id="KOG2399">
    <property type="taxonomic scope" value="Eukaryota"/>
</dbReference>
<proteinExistence type="predicted"/>
<dbReference type="PhylomeDB" id="B3RYY0"/>
<keyword evidence="6 9" id="KW-1133">Transmembrane helix</keyword>
<feature type="domain" description="Sodium/calcium exchanger membrane region" evidence="11">
    <location>
        <begin position="339"/>
        <end position="417"/>
    </location>
</feature>